<sequence>MKIQPNLSTKMIFAVFMIFLVIFLLYRHTYGINIGVVREEIQRNNLNQLEFFLSQMENQIDQLAISAYTLERDPSIQDYRNINHLNHLLDANKLRITILEKLTLQSASSSWPNQMLLHFPLTSEIISTAPSLDSDYRGVTGQIHGSWTYIQHGRPEQGEFVFLVAAPQLGRAPVQHPNLVIETRFQEDNIRKMLDQFKRSGGDPFLFHPQNGTIANQSSQAELTNEVTAKLKEQSLSSKGSQLVLLNHQQYLVNYVQSKSLGWYLVDYVPLERVLVPIKEGRNFFIVSTVMLLILGIVLSALLYRNIQRPISLFIKVMNKFKQGDLTARVMPIRTYEFRMLYMGFNEMADRIQELIERVYLEQIRSQDAVMKQLQSQINPHFLYNCLFFIKSKASVGDMESIKSMALSLGEYYRYLTRVDTSQTTLGQELKLVIHYLNIQNLRKQRIDHVIDIPEPLLEFHIPKLLIQPLVENSIIHGIEPKVGSGMIRICAEQSGRWLTIVIEDDGVGMEPEQLQQLRDSLLAPAPKSSGYGLWNVHQRILLHFGQGSGLQVSESAAGGIRFTLNIET</sequence>
<dbReference type="AlphaFoldDB" id="I0BCR4"/>
<keyword evidence="7 14" id="KW-0418">Kinase</keyword>
<keyword evidence="3" id="KW-0597">Phosphoprotein</keyword>
<gene>
    <name evidence="14" type="ORF">B2K_05380</name>
</gene>
<dbReference type="EMBL" id="CP003422">
    <property type="protein sequence ID" value="AFH60161.1"/>
    <property type="molecule type" value="Genomic_DNA"/>
</dbReference>
<keyword evidence="4" id="KW-0808">Transferase</keyword>
<dbReference type="SUPFAM" id="SSF158472">
    <property type="entry name" value="HAMP domain-like"/>
    <property type="match status" value="1"/>
</dbReference>
<dbReference type="SUPFAM" id="SSF55874">
    <property type="entry name" value="ATPase domain of HSP90 chaperone/DNA topoisomerase II/histidine kinase"/>
    <property type="match status" value="1"/>
</dbReference>
<evidence type="ECO:0000256" key="5">
    <source>
        <dbReference type="ARBA" id="ARBA00022692"/>
    </source>
</evidence>
<dbReference type="InterPro" id="IPR003660">
    <property type="entry name" value="HAMP_dom"/>
</dbReference>
<evidence type="ECO:0000259" key="13">
    <source>
        <dbReference type="PROSITE" id="PS50885"/>
    </source>
</evidence>
<dbReference type="SMART" id="SM00387">
    <property type="entry name" value="HATPase_c"/>
    <property type="match status" value="1"/>
</dbReference>
<dbReference type="PANTHER" id="PTHR34220:SF11">
    <property type="entry name" value="SENSOR PROTEIN KINASE HPTS"/>
    <property type="match status" value="1"/>
</dbReference>
<dbReference type="GO" id="GO:0005886">
    <property type="term" value="C:plasma membrane"/>
    <property type="evidence" value="ECO:0007669"/>
    <property type="project" value="UniProtKB-SubCell"/>
</dbReference>
<accession>I0BCR4</accession>
<feature type="transmembrane region" description="Helical" evidence="12">
    <location>
        <begin position="284"/>
        <end position="304"/>
    </location>
</feature>
<dbReference type="InterPro" id="IPR050640">
    <property type="entry name" value="Bact_2-comp_sensor_kinase"/>
</dbReference>
<evidence type="ECO:0000256" key="2">
    <source>
        <dbReference type="ARBA" id="ARBA00022475"/>
    </source>
</evidence>
<dbReference type="Pfam" id="PF02518">
    <property type="entry name" value="HATPase_c"/>
    <property type="match status" value="1"/>
</dbReference>
<dbReference type="Pfam" id="PF00672">
    <property type="entry name" value="HAMP"/>
    <property type="match status" value="1"/>
</dbReference>
<keyword evidence="11 12" id="KW-0472">Membrane</keyword>
<dbReference type="GO" id="GO:0005524">
    <property type="term" value="F:ATP binding"/>
    <property type="evidence" value="ECO:0007669"/>
    <property type="project" value="UniProtKB-KW"/>
</dbReference>
<keyword evidence="10" id="KW-0902">Two-component regulatory system</keyword>
<dbReference type="PATRIC" id="fig|997761.3.peg.1073"/>
<evidence type="ECO:0000313" key="15">
    <source>
        <dbReference type="Proteomes" id="UP000007392"/>
    </source>
</evidence>
<protein>
    <submittedName>
        <fullName evidence="14">Histidine kinase</fullName>
    </submittedName>
</protein>
<comment type="subcellular location">
    <subcellularLocation>
        <location evidence="1">Cell membrane</location>
        <topology evidence="1">Multi-pass membrane protein</topology>
    </subcellularLocation>
</comment>
<dbReference type="InterPro" id="IPR003594">
    <property type="entry name" value="HATPase_dom"/>
</dbReference>
<keyword evidence="2" id="KW-1003">Cell membrane</keyword>
<evidence type="ECO:0000256" key="6">
    <source>
        <dbReference type="ARBA" id="ARBA00022741"/>
    </source>
</evidence>
<dbReference type="PANTHER" id="PTHR34220">
    <property type="entry name" value="SENSOR HISTIDINE KINASE YPDA"/>
    <property type="match status" value="1"/>
</dbReference>
<organism evidence="14 15">
    <name type="scientific">Paenibacillus mucilaginosus K02</name>
    <dbReference type="NCBI Taxonomy" id="997761"/>
    <lineage>
        <taxon>Bacteria</taxon>
        <taxon>Bacillati</taxon>
        <taxon>Bacillota</taxon>
        <taxon>Bacilli</taxon>
        <taxon>Bacillales</taxon>
        <taxon>Paenibacillaceae</taxon>
        <taxon>Paenibacillus</taxon>
    </lineage>
</organism>
<keyword evidence="9 12" id="KW-1133">Transmembrane helix</keyword>
<dbReference type="CDD" id="cd06225">
    <property type="entry name" value="HAMP"/>
    <property type="match status" value="1"/>
</dbReference>
<dbReference type="SMART" id="SM00304">
    <property type="entry name" value="HAMP"/>
    <property type="match status" value="1"/>
</dbReference>
<keyword evidence="6" id="KW-0547">Nucleotide-binding</keyword>
<evidence type="ECO:0000256" key="3">
    <source>
        <dbReference type="ARBA" id="ARBA00022553"/>
    </source>
</evidence>
<evidence type="ECO:0000256" key="9">
    <source>
        <dbReference type="ARBA" id="ARBA00022989"/>
    </source>
</evidence>
<dbReference type="Gene3D" id="3.30.565.10">
    <property type="entry name" value="Histidine kinase-like ATPase, C-terminal domain"/>
    <property type="match status" value="1"/>
</dbReference>
<evidence type="ECO:0000256" key="4">
    <source>
        <dbReference type="ARBA" id="ARBA00022679"/>
    </source>
</evidence>
<feature type="domain" description="HAMP" evidence="13">
    <location>
        <begin position="305"/>
        <end position="357"/>
    </location>
</feature>
<evidence type="ECO:0000256" key="8">
    <source>
        <dbReference type="ARBA" id="ARBA00022840"/>
    </source>
</evidence>
<keyword evidence="8" id="KW-0067">ATP-binding</keyword>
<dbReference type="InterPro" id="IPR010559">
    <property type="entry name" value="Sig_transdc_His_kin_internal"/>
</dbReference>
<dbReference type="Gene3D" id="6.10.340.10">
    <property type="match status" value="1"/>
</dbReference>
<dbReference type="PROSITE" id="PS50885">
    <property type="entry name" value="HAMP"/>
    <property type="match status" value="1"/>
</dbReference>
<evidence type="ECO:0000256" key="11">
    <source>
        <dbReference type="ARBA" id="ARBA00023136"/>
    </source>
</evidence>
<dbReference type="GO" id="GO:0000155">
    <property type="term" value="F:phosphorelay sensor kinase activity"/>
    <property type="evidence" value="ECO:0007669"/>
    <property type="project" value="InterPro"/>
</dbReference>
<proteinExistence type="predicted"/>
<dbReference type="InterPro" id="IPR036890">
    <property type="entry name" value="HATPase_C_sf"/>
</dbReference>
<evidence type="ECO:0000313" key="14">
    <source>
        <dbReference type="EMBL" id="AFH60161.1"/>
    </source>
</evidence>
<dbReference type="RefSeq" id="WP_014649561.1">
    <property type="nucleotide sequence ID" value="NC_017672.3"/>
</dbReference>
<evidence type="ECO:0000256" key="10">
    <source>
        <dbReference type="ARBA" id="ARBA00023012"/>
    </source>
</evidence>
<evidence type="ECO:0000256" key="12">
    <source>
        <dbReference type="SAM" id="Phobius"/>
    </source>
</evidence>
<dbReference type="Pfam" id="PF06580">
    <property type="entry name" value="His_kinase"/>
    <property type="match status" value="1"/>
</dbReference>
<keyword evidence="5 12" id="KW-0812">Transmembrane</keyword>
<dbReference type="KEGG" id="pmw:B2K_05380"/>
<name>I0BCR4_9BACL</name>
<reference evidence="14 15" key="1">
    <citation type="submission" date="2013-06" db="EMBL/GenBank/DDBJ databases">
        <title>Complete genome sequence of Paenibacillus mucilaginosus K02.</title>
        <authorList>
            <person name="Xiao B."/>
            <person name="Sun L."/>
            <person name="Xiao L."/>
            <person name="Lian B."/>
        </authorList>
    </citation>
    <scope>NUCLEOTIDE SEQUENCE [LARGE SCALE GENOMIC DNA]</scope>
    <source>
        <strain evidence="14 15">K02</strain>
    </source>
</reference>
<evidence type="ECO:0000256" key="7">
    <source>
        <dbReference type="ARBA" id="ARBA00022777"/>
    </source>
</evidence>
<feature type="transmembrane region" description="Helical" evidence="12">
    <location>
        <begin position="7"/>
        <end position="26"/>
    </location>
</feature>
<dbReference type="HOGENOM" id="CLU_020473_6_2_9"/>
<dbReference type="Proteomes" id="UP000007392">
    <property type="component" value="Chromosome"/>
</dbReference>
<evidence type="ECO:0000256" key="1">
    <source>
        <dbReference type="ARBA" id="ARBA00004651"/>
    </source>
</evidence>